<dbReference type="EMBL" id="CAXDID020000107">
    <property type="protein sequence ID" value="CAL6028633.1"/>
    <property type="molecule type" value="Genomic_DNA"/>
</dbReference>
<evidence type="ECO:0000313" key="4">
    <source>
        <dbReference type="EMBL" id="CAL6028637.1"/>
    </source>
</evidence>
<dbReference type="EMBL" id="CAXDID020000107">
    <property type="protein sequence ID" value="CAL6028637.1"/>
    <property type="molecule type" value="Genomic_DNA"/>
</dbReference>
<evidence type="ECO:0000313" key="1">
    <source>
        <dbReference type="EMBL" id="CAI9953702.1"/>
    </source>
</evidence>
<evidence type="ECO:0000313" key="3">
    <source>
        <dbReference type="EMBL" id="CAL6028633.1"/>
    </source>
</evidence>
<dbReference type="EMBL" id="CATOUU010000840">
    <property type="protein sequence ID" value="CAI9953702.1"/>
    <property type="molecule type" value="Genomic_DNA"/>
</dbReference>
<evidence type="ECO:0000313" key="5">
    <source>
        <dbReference type="Proteomes" id="UP001642409"/>
    </source>
</evidence>
<sequence>MSIISSSETQIQVASGYQLNILQSSSIKCQINNLIINLTFGSLSSGSINLVYHQQVELSIKGYQIFGSYYSINTVALVAQIVKISNVTISSVVINTTVFTVGNASSLMFSKITSSHIKIQSVMMSIGTVVNPNKIEAIATSQSNYMQYGGFISFTELSQIIILDITVQQNDIWQTQYVFGSGQLIGQISGNTSVANVKHLCILYSFDSFNTRVQQFGIIGIIAGKCSAISVQIMYQILNGIFNMCGTFGLTENQSNVLLSNFNVQFTMGNSNNDQVSALVGSLTASQWQINKILINNSCLYGIKTGLVSGLAQNSGEMHNIIIIQSNTFSNGTVYHAFSGTVMGYIGSNTEIFVNQLSITSSTIEVFSVDQWNSHAGSIVGELQSYTSVTIQNIQIQGVNIVTNSNISVSYAGGFVGKSFINNNLTIQSSSITNSNISASQNQNSNAYSGGYVGLQGYAILNIFDSNCQNVYVQCKAQSESWAGGLVGQLLASKLFQLNNVVISNITISSQASTMTAKIVANYVSGTLQITKSQSTGTNTINSVNMLNCLDITNINSQSGC</sequence>
<dbReference type="AlphaFoldDB" id="A0AA86QI67"/>
<reference evidence="2" key="1">
    <citation type="submission" date="2023-06" db="EMBL/GenBank/DDBJ databases">
        <authorList>
            <person name="Kurt Z."/>
        </authorList>
    </citation>
    <scope>NUCLEOTIDE SEQUENCE</scope>
</reference>
<gene>
    <name evidence="3" type="ORF">HINF_LOCUS31904</name>
    <name evidence="4" type="ORF">HINF_LOCUS31906</name>
    <name evidence="1" type="ORF">HINF_LOCUS41347</name>
    <name evidence="2" type="ORF">HINF_LOCUS41349</name>
</gene>
<keyword evidence="5" id="KW-1185">Reference proteome</keyword>
<name>A0AA86QI67_9EUKA</name>
<protein>
    <submittedName>
        <fullName evidence="3">Hypothetical_protein</fullName>
    </submittedName>
</protein>
<dbReference type="EMBL" id="CATOUU010000840">
    <property type="protein sequence ID" value="CAI9953704.1"/>
    <property type="molecule type" value="Genomic_DNA"/>
</dbReference>
<proteinExistence type="predicted"/>
<dbReference type="Proteomes" id="UP001642409">
    <property type="component" value="Unassembled WGS sequence"/>
</dbReference>
<comment type="caution">
    <text evidence="2">The sequence shown here is derived from an EMBL/GenBank/DDBJ whole genome shotgun (WGS) entry which is preliminary data.</text>
</comment>
<accession>A0AA86QI67</accession>
<organism evidence="2">
    <name type="scientific">Hexamita inflata</name>
    <dbReference type="NCBI Taxonomy" id="28002"/>
    <lineage>
        <taxon>Eukaryota</taxon>
        <taxon>Metamonada</taxon>
        <taxon>Diplomonadida</taxon>
        <taxon>Hexamitidae</taxon>
        <taxon>Hexamitinae</taxon>
        <taxon>Hexamita</taxon>
    </lineage>
</organism>
<reference evidence="3 5" key="2">
    <citation type="submission" date="2024-07" db="EMBL/GenBank/DDBJ databases">
        <authorList>
            <person name="Akdeniz Z."/>
        </authorList>
    </citation>
    <scope>NUCLEOTIDE SEQUENCE [LARGE SCALE GENOMIC DNA]</scope>
</reference>
<evidence type="ECO:0000313" key="2">
    <source>
        <dbReference type="EMBL" id="CAI9953704.1"/>
    </source>
</evidence>